<feature type="region of interest" description="Disordered" evidence="1">
    <location>
        <begin position="1"/>
        <end position="34"/>
    </location>
</feature>
<evidence type="ECO:0000256" key="1">
    <source>
        <dbReference type="SAM" id="MobiDB-lite"/>
    </source>
</evidence>
<dbReference type="EMBL" id="BKCJ011824743">
    <property type="protein sequence ID" value="GFD56042.1"/>
    <property type="molecule type" value="Genomic_DNA"/>
</dbReference>
<reference evidence="2" key="1">
    <citation type="journal article" date="2019" name="Sci. Rep.">
        <title>Draft genome of Tanacetum cinerariifolium, the natural source of mosquito coil.</title>
        <authorList>
            <person name="Yamashiro T."/>
            <person name="Shiraishi A."/>
            <person name="Satake H."/>
            <person name="Nakayama K."/>
        </authorList>
    </citation>
    <scope>NUCLEOTIDE SEQUENCE</scope>
</reference>
<evidence type="ECO:0000313" key="2">
    <source>
        <dbReference type="EMBL" id="GFD56042.1"/>
    </source>
</evidence>
<organism evidence="2">
    <name type="scientific">Tanacetum cinerariifolium</name>
    <name type="common">Dalmatian daisy</name>
    <name type="synonym">Chrysanthemum cinerariifolium</name>
    <dbReference type="NCBI Taxonomy" id="118510"/>
    <lineage>
        <taxon>Eukaryota</taxon>
        <taxon>Viridiplantae</taxon>
        <taxon>Streptophyta</taxon>
        <taxon>Embryophyta</taxon>
        <taxon>Tracheophyta</taxon>
        <taxon>Spermatophyta</taxon>
        <taxon>Magnoliopsida</taxon>
        <taxon>eudicotyledons</taxon>
        <taxon>Gunneridae</taxon>
        <taxon>Pentapetalae</taxon>
        <taxon>asterids</taxon>
        <taxon>campanulids</taxon>
        <taxon>Asterales</taxon>
        <taxon>Asteraceae</taxon>
        <taxon>Asteroideae</taxon>
        <taxon>Anthemideae</taxon>
        <taxon>Anthemidinae</taxon>
        <taxon>Tanacetum</taxon>
    </lineage>
</organism>
<protein>
    <submittedName>
        <fullName evidence="2">Uncharacterized protein</fullName>
    </submittedName>
</protein>
<sequence length="88" mass="8797">AASSGPAARLPRTPVAVAGSNLHPGTDSRLPTRGAASERLAELAVGQRCDSPYHGGRGAALYTRWRYGQPAGGSGGAAGIGVSWVGRA</sequence>
<gene>
    <name evidence="2" type="ORF">Tci_928011</name>
</gene>
<dbReference type="AlphaFoldDB" id="A0A699X7E0"/>
<comment type="caution">
    <text evidence="2">The sequence shown here is derived from an EMBL/GenBank/DDBJ whole genome shotgun (WGS) entry which is preliminary data.</text>
</comment>
<accession>A0A699X7E0</accession>
<name>A0A699X7E0_TANCI</name>
<feature type="non-terminal residue" evidence="2">
    <location>
        <position position="1"/>
    </location>
</feature>
<proteinExistence type="predicted"/>